<dbReference type="InterPro" id="IPR029063">
    <property type="entry name" value="SAM-dependent_MTases_sf"/>
</dbReference>
<dbReference type="AlphaFoldDB" id="F6D2J6"/>
<dbReference type="SUPFAM" id="SSF53335">
    <property type="entry name" value="S-adenosyl-L-methionine-dependent methyltransferases"/>
    <property type="match status" value="1"/>
</dbReference>
<accession>F6D2J6</accession>
<dbReference type="HOGENOM" id="CLU_069348_0_0_2"/>
<gene>
    <name evidence="3" type="ordered locus">MSWAN_0309</name>
</gene>
<dbReference type="GeneID" id="10667793"/>
<organism evidence="3 4">
    <name type="scientific">Methanobacterium paludis (strain DSM 25820 / JCM 18151 / SWAN1)</name>
    <dbReference type="NCBI Taxonomy" id="868131"/>
    <lineage>
        <taxon>Archaea</taxon>
        <taxon>Methanobacteriati</taxon>
        <taxon>Methanobacteriota</taxon>
        <taxon>Methanomada group</taxon>
        <taxon>Methanobacteria</taxon>
        <taxon>Methanobacteriales</taxon>
        <taxon>Methanobacteriaceae</taxon>
        <taxon>Methanobacterium</taxon>
    </lineage>
</organism>
<dbReference type="Pfam" id="PF04072">
    <property type="entry name" value="LCM"/>
    <property type="match status" value="1"/>
</dbReference>
<evidence type="ECO:0000256" key="1">
    <source>
        <dbReference type="ARBA" id="ARBA00022603"/>
    </source>
</evidence>
<reference evidence="3 4" key="1">
    <citation type="journal article" date="2014" name="Int. J. Syst. Evol. Microbiol.">
        <title>Methanobacterium paludis sp. nov. and a novel strain of Methanobacterium lacus isolated from northern peatlands.</title>
        <authorList>
            <person name="Cadillo-Quiroz H."/>
            <person name="Brauer S.L."/>
            <person name="Goodson N."/>
            <person name="Yavitt J.B."/>
            <person name="Zinder S.H."/>
        </authorList>
    </citation>
    <scope>NUCLEOTIDE SEQUENCE [LARGE SCALE GENOMIC DNA]</scope>
    <source>
        <strain evidence="4">DSM 25820 / JCM 18151 / SWAN1</strain>
    </source>
</reference>
<dbReference type="PIRSF" id="PIRSF028177">
    <property type="entry name" value="Polyketide_synth_Omtfrase_TcmP"/>
    <property type="match status" value="1"/>
</dbReference>
<protein>
    <recommendedName>
        <fullName evidence="5">Tetracenomycin polyketide synthesis O-methyltransferase TcmP</fullName>
    </recommendedName>
</protein>
<dbReference type="PANTHER" id="PTHR43619">
    <property type="entry name" value="S-ADENOSYL-L-METHIONINE-DEPENDENT METHYLTRANSFERASE YKTD-RELATED"/>
    <property type="match status" value="1"/>
</dbReference>
<evidence type="ECO:0008006" key="5">
    <source>
        <dbReference type="Google" id="ProtNLM"/>
    </source>
</evidence>
<evidence type="ECO:0000256" key="2">
    <source>
        <dbReference type="ARBA" id="ARBA00022679"/>
    </source>
</evidence>
<evidence type="ECO:0000313" key="3">
    <source>
        <dbReference type="EMBL" id="AEG17353.1"/>
    </source>
</evidence>
<sequence>MKQNLKGISETLLIPLWARAVEAKYPDPIIKDVKAAEIMEEIEYDFARFDKEWPTQISVVVRTEILDNATKAFINNHPDAVIINIGCGLDTRFFRLDNGQIQWYDLDLPEPIKIRRKFFDETDRYKMIAKSVFDYSWIDDIIDDVKDRKSILIIAEGILMYFTEKEVKNLINKLATSFHGAEMLIETTSPALVKQSQKQDLIKNQYQIDAKLSWGIKRGGKWIEKLNNRIKFIAEWHYFDYHRDRWKTIRWMALIPPFKNRFGNRIVHFSFIPL</sequence>
<dbReference type="eggNOG" id="arCOG03589">
    <property type="taxonomic scope" value="Archaea"/>
</dbReference>
<proteinExistence type="predicted"/>
<dbReference type="GO" id="GO:0032259">
    <property type="term" value="P:methylation"/>
    <property type="evidence" value="ECO:0007669"/>
    <property type="project" value="UniProtKB-KW"/>
</dbReference>
<keyword evidence="4" id="KW-1185">Reference proteome</keyword>
<evidence type="ECO:0000313" key="4">
    <source>
        <dbReference type="Proteomes" id="UP000009231"/>
    </source>
</evidence>
<name>F6D2J6_METPW</name>
<dbReference type="STRING" id="868131.MSWAN_0309"/>
<dbReference type="OrthoDB" id="147511at2157"/>
<dbReference type="GO" id="GO:0008168">
    <property type="term" value="F:methyltransferase activity"/>
    <property type="evidence" value="ECO:0007669"/>
    <property type="project" value="UniProtKB-KW"/>
</dbReference>
<dbReference type="KEGG" id="mew:MSWAN_0309"/>
<dbReference type="PANTHER" id="PTHR43619:SF2">
    <property type="entry name" value="S-ADENOSYL-L-METHIONINE-DEPENDENT METHYLTRANSFERASES SUPERFAMILY PROTEIN"/>
    <property type="match status" value="1"/>
</dbReference>
<dbReference type="RefSeq" id="WP_013824855.1">
    <property type="nucleotide sequence ID" value="NC_015574.1"/>
</dbReference>
<keyword evidence="2" id="KW-0808">Transferase</keyword>
<keyword evidence="1" id="KW-0489">Methyltransferase</keyword>
<dbReference type="Gene3D" id="3.40.50.150">
    <property type="entry name" value="Vaccinia Virus protein VP39"/>
    <property type="match status" value="1"/>
</dbReference>
<dbReference type="InterPro" id="IPR007213">
    <property type="entry name" value="Ppm1/Ppm2/Tcmp"/>
</dbReference>
<dbReference type="InterPro" id="IPR016874">
    <property type="entry name" value="TcmP-like"/>
</dbReference>
<dbReference type="EMBL" id="CP002772">
    <property type="protein sequence ID" value="AEG17353.1"/>
    <property type="molecule type" value="Genomic_DNA"/>
</dbReference>
<dbReference type="Proteomes" id="UP000009231">
    <property type="component" value="Chromosome"/>
</dbReference>